<sequence length="153" mass="15853">MIQLGLGWIQPGSQMIRTVDPAGIEMDAAGNDPAGIGDVGMDPAKIGNVRNDPVEIGMDPAGIKMDRAGNALAGIVNDPTGIGMDPSRIGNVGNPTEMDPAGIGMDRLATVTLLGTQFLATVTLLGTLRHLPPCPSPWQVRASPALSPARPRR</sequence>
<evidence type="ECO:0000313" key="3">
    <source>
        <dbReference type="Proteomes" id="UP000269221"/>
    </source>
</evidence>
<organism evidence="2 3">
    <name type="scientific">Hirundo rustica rustica</name>
    <dbReference type="NCBI Taxonomy" id="333673"/>
    <lineage>
        <taxon>Eukaryota</taxon>
        <taxon>Metazoa</taxon>
        <taxon>Chordata</taxon>
        <taxon>Craniata</taxon>
        <taxon>Vertebrata</taxon>
        <taxon>Euteleostomi</taxon>
        <taxon>Archelosauria</taxon>
        <taxon>Archosauria</taxon>
        <taxon>Dinosauria</taxon>
        <taxon>Saurischia</taxon>
        <taxon>Theropoda</taxon>
        <taxon>Coelurosauria</taxon>
        <taxon>Aves</taxon>
        <taxon>Neognathae</taxon>
        <taxon>Neoaves</taxon>
        <taxon>Telluraves</taxon>
        <taxon>Australaves</taxon>
        <taxon>Passeriformes</taxon>
        <taxon>Sylvioidea</taxon>
        <taxon>Hirundinidae</taxon>
        <taxon>Hirundo</taxon>
    </lineage>
</organism>
<keyword evidence="3" id="KW-1185">Reference proteome</keyword>
<protein>
    <submittedName>
        <fullName evidence="2">Uncharacterized protein</fullName>
    </submittedName>
</protein>
<feature type="region of interest" description="Disordered" evidence="1">
    <location>
        <begin position="133"/>
        <end position="153"/>
    </location>
</feature>
<gene>
    <name evidence="2" type="ORF">DUI87_33762</name>
</gene>
<name>A0A3M0ILA7_HIRRU</name>
<accession>A0A3M0ILA7</accession>
<dbReference type="OrthoDB" id="5981048at2759"/>
<comment type="caution">
    <text evidence="2">The sequence shown here is derived from an EMBL/GenBank/DDBJ whole genome shotgun (WGS) entry which is preliminary data.</text>
</comment>
<reference evidence="2 3" key="1">
    <citation type="submission" date="2018-07" db="EMBL/GenBank/DDBJ databases">
        <title>A high quality draft genome assembly of the barn swallow (H. rustica rustica).</title>
        <authorList>
            <person name="Formenti G."/>
            <person name="Chiara M."/>
            <person name="Poveda L."/>
            <person name="Francoijs K.-J."/>
            <person name="Bonisoli-Alquati A."/>
            <person name="Canova L."/>
            <person name="Gianfranceschi L."/>
            <person name="Horner D.S."/>
            <person name="Saino N."/>
        </authorList>
    </citation>
    <scope>NUCLEOTIDE SEQUENCE [LARGE SCALE GENOMIC DNA]</scope>
    <source>
        <strain evidence="2">Chelidonia</strain>
        <tissue evidence="2">Blood</tissue>
    </source>
</reference>
<dbReference type="Proteomes" id="UP000269221">
    <property type="component" value="Unassembled WGS sequence"/>
</dbReference>
<evidence type="ECO:0000256" key="1">
    <source>
        <dbReference type="SAM" id="MobiDB-lite"/>
    </source>
</evidence>
<dbReference type="EMBL" id="QRBI01000268">
    <property type="protein sequence ID" value="RMB89747.1"/>
    <property type="molecule type" value="Genomic_DNA"/>
</dbReference>
<evidence type="ECO:0000313" key="2">
    <source>
        <dbReference type="EMBL" id="RMB89747.1"/>
    </source>
</evidence>
<dbReference type="AlphaFoldDB" id="A0A3M0ILA7"/>
<proteinExistence type="predicted"/>